<proteinExistence type="predicted"/>
<accession>A0A706RIC7</accession>
<organism evidence="1">
    <name type="scientific">Salmonella typhimurium</name>
    <dbReference type="NCBI Taxonomy" id="90371"/>
    <lineage>
        <taxon>Bacteria</taxon>
        <taxon>Pseudomonadati</taxon>
        <taxon>Pseudomonadota</taxon>
        <taxon>Gammaproteobacteria</taxon>
        <taxon>Enterobacterales</taxon>
        <taxon>Enterobacteriaceae</taxon>
        <taxon>Salmonella</taxon>
    </lineage>
</organism>
<comment type="caution">
    <text evidence="1">The sequence shown here is derived from an EMBL/GenBank/DDBJ whole genome shotgun (WGS) entry which is preliminary data.</text>
</comment>
<evidence type="ECO:0000313" key="1">
    <source>
        <dbReference type="EMBL" id="HAC9175843.1"/>
    </source>
</evidence>
<dbReference type="InterPro" id="IPR019504">
    <property type="entry name" value="Peptidase_U49_Lit_pept"/>
</dbReference>
<dbReference type="EMBL" id="DAANBS010000052">
    <property type="protein sequence ID" value="HAC9175843.1"/>
    <property type="molecule type" value="Genomic_DNA"/>
</dbReference>
<reference evidence="1" key="2">
    <citation type="submission" date="2019-01" db="EMBL/GenBank/DDBJ databases">
        <authorList>
            <consortium name="NCBI Pathogen Detection Project"/>
        </authorList>
    </citation>
    <scope>NUCLEOTIDE SEQUENCE</scope>
    <source>
        <strain evidence="1">L01134-16</strain>
    </source>
</reference>
<protein>
    <submittedName>
        <fullName evidence="1">Phage exclusion protein</fullName>
    </submittedName>
</protein>
<sequence length="322" mass="36376">MRDRYNALLYAIGGLVETTDIVRKLFDGVVPERASEIESIANDYDAQFRLIADREGFNLDAGGFSAIQYTSRSMRQMWLFGYAGRQALHCYSSLIVLFKSFGTTLDINEINKIPDQAAEDEAFKSLLDAVKDLSTSFHEDDFEWPVAIPDPEKGRPSDSERAAVYDLTCMATAYVFLHELKHVIFSAEGNAPEDPKDEEYLCDQFAKDMMISKIDQYAASSGYPPEKVRMKRMMGIALASAFILFATGRNRLAGSETHPPIYGRWSATVQDVNLPEDDWFWLYFSSLALALLKYHSITIQPKIVKDYKSLCFDLIADLENGI</sequence>
<gene>
    <name evidence="1" type="ORF">G0J66_24400</name>
</gene>
<dbReference type="AlphaFoldDB" id="A0A706RIC7"/>
<name>A0A706RIC7_SALTM</name>
<reference evidence="1" key="1">
    <citation type="journal article" date="2018" name="Genome Biol.">
        <title>SKESA: strategic k-mer extension for scrupulous assemblies.</title>
        <authorList>
            <person name="Souvorov A."/>
            <person name="Agarwala R."/>
            <person name="Lipman D.J."/>
        </authorList>
    </citation>
    <scope>NUCLEOTIDE SEQUENCE</scope>
    <source>
        <strain evidence="1">L01134-16</strain>
    </source>
</reference>
<dbReference type="Pfam" id="PF10463">
    <property type="entry name" value="Peptidase_U49"/>
    <property type="match status" value="1"/>
</dbReference>